<name>G7L0S7_MEDTR</name>
<evidence type="ECO:0000313" key="1">
    <source>
        <dbReference type="EMBL" id="AES82598.1"/>
    </source>
</evidence>
<reference evidence="2" key="3">
    <citation type="submission" date="2015-04" db="UniProtKB">
        <authorList>
            <consortium name="EnsemblPlants"/>
        </authorList>
    </citation>
    <scope>IDENTIFICATION</scope>
    <source>
        <strain evidence="2">cv. Jemalong A17</strain>
    </source>
</reference>
<dbReference type="EnsemblPlants" id="AES82598">
    <property type="protein sequence ID" value="AES82598"/>
    <property type="gene ID" value="MTR_7g114450"/>
</dbReference>
<organism evidence="1 3">
    <name type="scientific">Medicago truncatula</name>
    <name type="common">Barrel medic</name>
    <name type="synonym">Medicago tribuloides</name>
    <dbReference type="NCBI Taxonomy" id="3880"/>
    <lineage>
        <taxon>Eukaryota</taxon>
        <taxon>Viridiplantae</taxon>
        <taxon>Streptophyta</taxon>
        <taxon>Embryophyta</taxon>
        <taxon>Tracheophyta</taxon>
        <taxon>Spermatophyta</taxon>
        <taxon>Magnoliopsida</taxon>
        <taxon>eudicotyledons</taxon>
        <taxon>Gunneridae</taxon>
        <taxon>Pentapetalae</taxon>
        <taxon>rosids</taxon>
        <taxon>fabids</taxon>
        <taxon>Fabales</taxon>
        <taxon>Fabaceae</taxon>
        <taxon>Papilionoideae</taxon>
        <taxon>50 kb inversion clade</taxon>
        <taxon>NPAAA clade</taxon>
        <taxon>Hologalegina</taxon>
        <taxon>IRL clade</taxon>
        <taxon>Trifolieae</taxon>
        <taxon>Medicago</taxon>
    </lineage>
</organism>
<reference evidence="1 3" key="2">
    <citation type="journal article" date="2014" name="BMC Genomics">
        <title>An improved genome release (version Mt4.0) for the model legume Medicago truncatula.</title>
        <authorList>
            <person name="Tang H."/>
            <person name="Krishnakumar V."/>
            <person name="Bidwell S."/>
            <person name="Rosen B."/>
            <person name="Chan A."/>
            <person name="Zhou S."/>
            <person name="Gentzbittel L."/>
            <person name="Childs K.L."/>
            <person name="Yandell M."/>
            <person name="Gundlach H."/>
            <person name="Mayer K.F."/>
            <person name="Schwartz D.C."/>
            <person name="Town C.D."/>
        </authorList>
    </citation>
    <scope>GENOME REANNOTATION</scope>
    <source>
        <strain evidence="2 3">cv. Jemalong A17</strain>
    </source>
</reference>
<dbReference type="Proteomes" id="UP000002051">
    <property type="component" value="Unassembled WGS sequence"/>
</dbReference>
<sequence length="82" mass="9253">MIQPTCKNEEVVILIFVSPNANLFSKSKVTVENLEVLAQLANAEIARPDVMTRVRTWDLLVVCEFIFSGLPLHLRPKKKSDS</sequence>
<evidence type="ECO:0000313" key="3">
    <source>
        <dbReference type="Proteomes" id="UP000002051"/>
    </source>
</evidence>
<protein>
    <submittedName>
        <fullName evidence="1 2">Uncharacterized protein</fullName>
    </submittedName>
</protein>
<keyword evidence="3" id="KW-1185">Reference proteome</keyword>
<accession>G7L0S7</accession>
<gene>
    <name evidence="1" type="ordered locus">MTR_7g114450</name>
</gene>
<dbReference type="HOGENOM" id="CLU_2561840_0_0_1"/>
<reference evidence="1 3" key="1">
    <citation type="journal article" date="2011" name="Nature">
        <title>The Medicago genome provides insight into the evolution of rhizobial symbioses.</title>
        <authorList>
            <person name="Young N.D."/>
            <person name="Debelle F."/>
            <person name="Oldroyd G.E."/>
            <person name="Geurts R."/>
            <person name="Cannon S.B."/>
            <person name="Udvardi M.K."/>
            <person name="Benedito V.A."/>
            <person name="Mayer K.F."/>
            <person name="Gouzy J."/>
            <person name="Schoof H."/>
            <person name="Van de Peer Y."/>
            <person name="Proost S."/>
            <person name="Cook D.R."/>
            <person name="Meyers B.C."/>
            <person name="Spannagl M."/>
            <person name="Cheung F."/>
            <person name="De Mita S."/>
            <person name="Krishnakumar V."/>
            <person name="Gundlach H."/>
            <person name="Zhou S."/>
            <person name="Mudge J."/>
            <person name="Bharti A.K."/>
            <person name="Murray J.D."/>
            <person name="Naoumkina M.A."/>
            <person name="Rosen B."/>
            <person name="Silverstein K.A."/>
            <person name="Tang H."/>
            <person name="Rombauts S."/>
            <person name="Zhao P.X."/>
            <person name="Zhou P."/>
            <person name="Barbe V."/>
            <person name="Bardou P."/>
            <person name="Bechner M."/>
            <person name="Bellec A."/>
            <person name="Berger A."/>
            <person name="Berges H."/>
            <person name="Bidwell S."/>
            <person name="Bisseling T."/>
            <person name="Choisne N."/>
            <person name="Couloux A."/>
            <person name="Denny R."/>
            <person name="Deshpande S."/>
            <person name="Dai X."/>
            <person name="Doyle J.J."/>
            <person name="Dudez A.M."/>
            <person name="Farmer A.D."/>
            <person name="Fouteau S."/>
            <person name="Franken C."/>
            <person name="Gibelin C."/>
            <person name="Gish J."/>
            <person name="Goldstein S."/>
            <person name="Gonzalez A.J."/>
            <person name="Green P.J."/>
            <person name="Hallab A."/>
            <person name="Hartog M."/>
            <person name="Hua A."/>
            <person name="Humphray S.J."/>
            <person name="Jeong D.H."/>
            <person name="Jing Y."/>
            <person name="Jocker A."/>
            <person name="Kenton S.M."/>
            <person name="Kim D.J."/>
            <person name="Klee K."/>
            <person name="Lai H."/>
            <person name="Lang C."/>
            <person name="Lin S."/>
            <person name="Macmil S.L."/>
            <person name="Magdelenat G."/>
            <person name="Matthews L."/>
            <person name="McCorrison J."/>
            <person name="Monaghan E.L."/>
            <person name="Mun J.H."/>
            <person name="Najar F.Z."/>
            <person name="Nicholson C."/>
            <person name="Noirot C."/>
            <person name="O'Bleness M."/>
            <person name="Paule C.R."/>
            <person name="Poulain J."/>
            <person name="Prion F."/>
            <person name="Qin B."/>
            <person name="Qu C."/>
            <person name="Retzel E.F."/>
            <person name="Riddle C."/>
            <person name="Sallet E."/>
            <person name="Samain S."/>
            <person name="Samson N."/>
            <person name="Sanders I."/>
            <person name="Saurat O."/>
            <person name="Scarpelli C."/>
            <person name="Schiex T."/>
            <person name="Segurens B."/>
            <person name="Severin A.J."/>
            <person name="Sherrier D.J."/>
            <person name="Shi R."/>
            <person name="Sims S."/>
            <person name="Singer S.R."/>
            <person name="Sinharoy S."/>
            <person name="Sterck L."/>
            <person name="Viollet A."/>
            <person name="Wang B.B."/>
            <person name="Wang K."/>
            <person name="Wang M."/>
            <person name="Wang X."/>
            <person name="Warfsmann J."/>
            <person name="Weissenbach J."/>
            <person name="White D.D."/>
            <person name="White J.D."/>
            <person name="Wiley G.B."/>
            <person name="Wincker P."/>
            <person name="Xing Y."/>
            <person name="Yang L."/>
            <person name="Yao Z."/>
            <person name="Ying F."/>
            <person name="Zhai J."/>
            <person name="Zhou L."/>
            <person name="Zuber A."/>
            <person name="Denarie J."/>
            <person name="Dixon R.A."/>
            <person name="May G.D."/>
            <person name="Schwartz D.C."/>
            <person name="Rogers J."/>
            <person name="Quetier F."/>
            <person name="Town C.D."/>
            <person name="Roe B.A."/>
        </authorList>
    </citation>
    <scope>NUCLEOTIDE SEQUENCE [LARGE SCALE GENOMIC DNA]</scope>
    <source>
        <strain evidence="1">A17</strain>
        <strain evidence="2 3">cv. Jemalong A17</strain>
    </source>
</reference>
<dbReference type="EMBL" id="CM001223">
    <property type="protein sequence ID" value="AES82598.1"/>
    <property type="molecule type" value="Genomic_DNA"/>
</dbReference>
<proteinExistence type="predicted"/>
<evidence type="ECO:0000313" key="2">
    <source>
        <dbReference type="EnsemblPlants" id="AES82598"/>
    </source>
</evidence>
<dbReference type="AlphaFoldDB" id="G7L0S7"/>
<dbReference type="PaxDb" id="3880-AES82598"/>